<evidence type="ECO:0000313" key="3">
    <source>
        <dbReference type="Proteomes" id="UP000295781"/>
    </source>
</evidence>
<evidence type="ECO:0000259" key="1">
    <source>
        <dbReference type="PROSITE" id="PS51819"/>
    </source>
</evidence>
<organism evidence="2 3">
    <name type="scientific">Sorangium cellulosum</name>
    <name type="common">Polyangium cellulosum</name>
    <dbReference type="NCBI Taxonomy" id="56"/>
    <lineage>
        <taxon>Bacteria</taxon>
        <taxon>Pseudomonadati</taxon>
        <taxon>Myxococcota</taxon>
        <taxon>Polyangia</taxon>
        <taxon>Polyangiales</taxon>
        <taxon>Polyangiaceae</taxon>
        <taxon>Sorangium</taxon>
    </lineage>
</organism>
<dbReference type="RefSeq" id="WP_129354800.1">
    <property type="nucleotide sequence ID" value="NZ_CP012670.1"/>
</dbReference>
<dbReference type="Proteomes" id="UP000295781">
    <property type="component" value="Chromosome"/>
</dbReference>
<gene>
    <name evidence="2" type="ORF">SOCEGT47_074660</name>
</gene>
<dbReference type="EMBL" id="CP012670">
    <property type="protein sequence ID" value="AUX26896.1"/>
    <property type="molecule type" value="Genomic_DNA"/>
</dbReference>
<sequence length="127" mass="14008">MRAKLGYVILYVDDADAAFDFYSSVFGLKERSRHDGYIELETGATVFALCERRFVKKRLGISFGPKGRGASEVAFVLPRAQIGEAFERAVAAGAEPLLEPVEQPWGQLVSYVRDPDGHLVEICSPDV</sequence>
<keyword evidence="2" id="KW-0560">Oxidoreductase</keyword>
<dbReference type="PROSITE" id="PS51819">
    <property type="entry name" value="VOC"/>
    <property type="match status" value="1"/>
</dbReference>
<dbReference type="PANTHER" id="PTHR36503">
    <property type="entry name" value="BLR2520 PROTEIN"/>
    <property type="match status" value="1"/>
</dbReference>
<evidence type="ECO:0000313" key="2">
    <source>
        <dbReference type="EMBL" id="AUX26896.1"/>
    </source>
</evidence>
<protein>
    <submittedName>
        <fullName evidence="2">Ring-cleavage extradiol dioxygenase</fullName>
    </submittedName>
</protein>
<dbReference type="OrthoDB" id="9798430at2"/>
<keyword evidence="2" id="KW-0223">Dioxygenase</keyword>
<dbReference type="GO" id="GO:0051213">
    <property type="term" value="F:dioxygenase activity"/>
    <property type="evidence" value="ECO:0007669"/>
    <property type="project" value="UniProtKB-KW"/>
</dbReference>
<proteinExistence type="predicted"/>
<dbReference type="Pfam" id="PF00903">
    <property type="entry name" value="Glyoxalase"/>
    <property type="match status" value="1"/>
</dbReference>
<name>A0A4P2QC61_SORCE</name>
<feature type="domain" description="VOC" evidence="1">
    <location>
        <begin position="4"/>
        <end position="125"/>
    </location>
</feature>
<dbReference type="CDD" id="cd07264">
    <property type="entry name" value="VOC_like"/>
    <property type="match status" value="1"/>
</dbReference>
<accession>A0A4P2QC61</accession>
<dbReference type="InterPro" id="IPR004360">
    <property type="entry name" value="Glyas_Fos-R_dOase_dom"/>
</dbReference>
<dbReference type="Gene3D" id="3.10.180.10">
    <property type="entry name" value="2,3-Dihydroxybiphenyl 1,2-Dioxygenase, domain 1"/>
    <property type="match status" value="1"/>
</dbReference>
<dbReference type="AlphaFoldDB" id="A0A4P2QC61"/>
<reference evidence="2 3" key="1">
    <citation type="submission" date="2015-09" db="EMBL/GenBank/DDBJ databases">
        <title>Sorangium comparison.</title>
        <authorList>
            <person name="Zaburannyi N."/>
            <person name="Bunk B."/>
            <person name="Overmann J."/>
            <person name="Mueller R."/>
        </authorList>
    </citation>
    <scope>NUCLEOTIDE SEQUENCE [LARGE SCALE GENOMIC DNA]</scope>
    <source>
        <strain evidence="2 3">So ceGT47</strain>
    </source>
</reference>
<dbReference type="PANTHER" id="PTHR36503:SF1">
    <property type="entry name" value="BLR2520 PROTEIN"/>
    <property type="match status" value="1"/>
</dbReference>
<dbReference type="InterPro" id="IPR037523">
    <property type="entry name" value="VOC_core"/>
</dbReference>
<dbReference type="InterPro" id="IPR029068">
    <property type="entry name" value="Glyas_Bleomycin-R_OHBP_Dase"/>
</dbReference>
<dbReference type="SUPFAM" id="SSF54593">
    <property type="entry name" value="Glyoxalase/Bleomycin resistance protein/Dihydroxybiphenyl dioxygenase"/>
    <property type="match status" value="1"/>
</dbReference>